<dbReference type="AlphaFoldDB" id="A0AAW1Y3U0"/>
<dbReference type="EMBL" id="JBEDUW010000002">
    <property type="protein sequence ID" value="KAK9942392.1"/>
    <property type="molecule type" value="Genomic_DNA"/>
</dbReference>
<gene>
    <name evidence="2" type="ORF">M0R45_008061</name>
</gene>
<name>A0AAW1Y3U0_RUBAR</name>
<sequence length="93" mass="10148">MIKDLSSKIGDAIIVKLLSKTKPLDGRVVTKREWPASKVEILAPNGRDLRDWRESGGEEMVVLEIDSGLAGIGEGGIGQSENGERWRLGNDTM</sequence>
<evidence type="ECO:0000313" key="2">
    <source>
        <dbReference type="EMBL" id="KAK9942392.1"/>
    </source>
</evidence>
<feature type="region of interest" description="Disordered" evidence="1">
    <location>
        <begin position="74"/>
        <end position="93"/>
    </location>
</feature>
<reference evidence="2 3" key="1">
    <citation type="journal article" date="2023" name="G3 (Bethesda)">
        <title>A chromosome-length genome assembly and annotation of blackberry (Rubus argutus, cv. 'Hillquist').</title>
        <authorList>
            <person name="Bruna T."/>
            <person name="Aryal R."/>
            <person name="Dudchenko O."/>
            <person name="Sargent D.J."/>
            <person name="Mead D."/>
            <person name="Buti M."/>
            <person name="Cavallini A."/>
            <person name="Hytonen T."/>
            <person name="Andres J."/>
            <person name="Pham M."/>
            <person name="Weisz D."/>
            <person name="Mascagni F."/>
            <person name="Usai G."/>
            <person name="Natali L."/>
            <person name="Bassil N."/>
            <person name="Fernandez G.E."/>
            <person name="Lomsadze A."/>
            <person name="Armour M."/>
            <person name="Olukolu B."/>
            <person name="Poorten T."/>
            <person name="Britton C."/>
            <person name="Davik J."/>
            <person name="Ashrafi H."/>
            <person name="Aiden E.L."/>
            <person name="Borodovsky M."/>
            <person name="Worthington M."/>
        </authorList>
    </citation>
    <scope>NUCLEOTIDE SEQUENCE [LARGE SCALE GENOMIC DNA]</scope>
    <source>
        <strain evidence="2">PI 553951</strain>
    </source>
</reference>
<accession>A0AAW1Y3U0</accession>
<evidence type="ECO:0000313" key="3">
    <source>
        <dbReference type="Proteomes" id="UP001457282"/>
    </source>
</evidence>
<protein>
    <submittedName>
        <fullName evidence="2">Uncharacterized protein</fullName>
    </submittedName>
</protein>
<comment type="caution">
    <text evidence="2">The sequence shown here is derived from an EMBL/GenBank/DDBJ whole genome shotgun (WGS) entry which is preliminary data.</text>
</comment>
<proteinExistence type="predicted"/>
<evidence type="ECO:0000256" key="1">
    <source>
        <dbReference type="SAM" id="MobiDB-lite"/>
    </source>
</evidence>
<organism evidence="2 3">
    <name type="scientific">Rubus argutus</name>
    <name type="common">Southern blackberry</name>
    <dbReference type="NCBI Taxonomy" id="59490"/>
    <lineage>
        <taxon>Eukaryota</taxon>
        <taxon>Viridiplantae</taxon>
        <taxon>Streptophyta</taxon>
        <taxon>Embryophyta</taxon>
        <taxon>Tracheophyta</taxon>
        <taxon>Spermatophyta</taxon>
        <taxon>Magnoliopsida</taxon>
        <taxon>eudicotyledons</taxon>
        <taxon>Gunneridae</taxon>
        <taxon>Pentapetalae</taxon>
        <taxon>rosids</taxon>
        <taxon>fabids</taxon>
        <taxon>Rosales</taxon>
        <taxon>Rosaceae</taxon>
        <taxon>Rosoideae</taxon>
        <taxon>Rosoideae incertae sedis</taxon>
        <taxon>Rubus</taxon>
    </lineage>
</organism>
<feature type="compositionally biased region" description="Basic and acidic residues" evidence="1">
    <location>
        <begin position="82"/>
        <end position="93"/>
    </location>
</feature>
<keyword evidence="3" id="KW-1185">Reference proteome</keyword>
<dbReference type="Proteomes" id="UP001457282">
    <property type="component" value="Unassembled WGS sequence"/>
</dbReference>